<dbReference type="EMBL" id="CP077093">
    <property type="protein sequence ID" value="QXI26093.1"/>
    <property type="molecule type" value="Genomic_DNA"/>
</dbReference>
<accession>A0A9E6PHB6</accession>
<proteinExistence type="predicted"/>
<dbReference type="Proteomes" id="UP000634530">
    <property type="component" value="Chromosome"/>
</dbReference>
<protein>
    <recommendedName>
        <fullName evidence="3">SAM-dependent methyltransferase</fullName>
    </recommendedName>
</protein>
<sequence>MDWNKWHDKYEQQPALQARLNLVAERIAEGLLEKSVEAVVSSLCCGDARDLVLALGRTGWESAQLQGQLVELDPTLVASARQALAPFHALGHFQVQCADATRYETYRDFALADVFILSGVLGNVPTHCYGDLAQSLGQLCHTGALLIWTRSLDERNNGPEAVGTARQSFHDAGFEEIELSRTADGGFAVATARYTAPPRPRRDLGTMFEFQAFEGNAERKAQA</sequence>
<dbReference type="RefSeq" id="WP_186679325.1">
    <property type="nucleotide sequence ID" value="NZ_CP077093.1"/>
</dbReference>
<name>A0A9E6PHB6_9PSED</name>
<dbReference type="KEGG" id="pvw:HU752_019225"/>
<keyword evidence="2" id="KW-1185">Reference proteome</keyword>
<organism evidence="1 2">
    <name type="scientific">Pseudomonas vanderleydeniana</name>
    <dbReference type="NCBI Taxonomy" id="2745495"/>
    <lineage>
        <taxon>Bacteria</taxon>
        <taxon>Pseudomonadati</taxon>
        <taxon>Pseudomonadota</taxon>
        <taxon>Gammaproteobacteria</taxon>
        <taxon>Pseudomonadales</taxon>
        <taxon>Pseudomonadaceae</taxon>
        <taxon>Pseudomonas</taxon>
    </lineage>
</organism>
<evidence type="ECO:0000313" key="1">
    <source>
        <dbReference type="EMBL" id="QXI26093.1"/>
    </source>
</evidence>
<dbReference type="SUPFAM" id="SSF53335">
    <property type="entry name" value="S-adenosyl-L-methionine-dependent methyltransferases"/>
    <property type="match status" value="1"/>
</dbReference>
<dbReference type="Gene3D" id="3.40.50.150">
    <property type="entry name" value="Vaccinia Virus protein VP39"/>
    <property type="match status" value="1"/>
</dbReference>
<dbReference type="InterPro" id="IPR029063">
    <property type="entry name" value="SAM-dependent_MTases_sf"/>
</dbReference>
<gene>
    <name evidence="1" type="ORF">HU752_019225</name>
</gene>
<evidence type="ECO:0000313" key="2">
    <source>
        <dbReference type="Proteomes" id="UP000634530"/>
    </source>
</evidence>
<evidence type="ECO:0008006" key="3">
    <source>
        <dbReference type="Google" id="ProtNLM"/>
    </source>
</evidence>
<dbReference type="AlphaFoldDB" id="A0A9E6PHB6"/>
<reference evidence="1 2" key="2">
    <citation type="journal article" date="2021" name="Microorganisms">
        <title>The Ever-Expanding Pseudomonas Genus: Description of 43 New Species and Partition of the Pseudomonas putida Group.</title>
        <authorList>
            <person name="Girard L."/>
            <person name="Lood C."/>
            <person name="Hofte M."/>
            <person name="Vandamme P."/>
            <person name="Rokni-Zadeh H."/>
            <person name="van Noort V."/>
            <person name="Lavigne R."/>
            <person name="De Mot R."/>
        </authorList>
    </citation>
    <scope>NUCLEOTIDE SEQUENCE [LARGE SCALE GENOMIC DNA]</scope>
    <source>
        <strain evidence="1 2">RW8P3</strain>
    </source>
</reference>
<reference evidence="1 2" key="1">
    <citation type="journal article" date="2020" name="Microorganisms">
        <title>Reliable Identification of Environmental Pseudomonas Isolates Using the rpoD Gene.</title>
        <authorList>
            <consortium name="The Broad Institute Genome Sequencing Platform"/>
            <person name="Girard L."/>
            <person name="Lood C."/>
            <person name="Rokni-Zadeh H."/>
            <person name="van Noort V."/>
            <person name="Lavigne R."/>
            <person name="De Mot R."/>
        </authorList>
    </citation>
    <scope>NUCLEOTIDE SEQUENCE [LARGE SCALE GENOMIC DNA]</scope>
    <source>
        <strain evidence="1 2">RW8P3</strain>
    </source>
</reference>